<evidence type="ECO:0000256" key="6">
    <source>
        <dbReference type="SAM" id="MobiDB-lite"/>
    </source>
</evidence>
<keyword evidence="9" id="KW-1185">Reference proteome</keyword>
<protein>
    <submittedName>
        <fullName evidence="8">Saposin-like protein</fullName>
    </submittedName>
</protein>
<evidence type="ECO:0000259" key="7">
    <source>
        <dbReference type="PROSITE" id="PS50015"/>
    </source>
</evidence>
<evidence type="ECO:0000256" key="5">
    <source>
        <dbReference type="SAM" id="Coils"/>
    </source>
</evidence>
<dbReference type="SUPFAM" id="SSF51206">
    <property type="entry name" value="cAMP-binding domain-like"/>
    <property type="match status" value="1"/>
</dbReference>
<dbReference type="InterPro" id="IPR014710">
    <property type="entry name" value="RmlC-like_jellyroll"/>
</dbReference>
<reference evidence="8 9" key="1">
    <citation type="journal article" date="2015" name="Sci. Rep.">
        <title>Genome of the facultative scuticociliatosis pathogen Pseudocohnilembus persalinus provides insight into its virulence through horizontal gene transfer.</title>
        <authorList>
            <person name="Xiong J."/>
            <person name="Wang G."/>
            <person name="Cheng J."/>
            <person name="Tian M."/>
            <person name="Pan X."/>
            <person name="Warren A."/>
            <person name="Jiang C."/>
            <person name="Yuan D."/>
            <person name="Miao W."/>
        </authorList>
    </citation>
    <scope>NUCLEOTIDE SEQUENCE [LARGE SCALE GENOMIC DNA]</scope>
    <source>
        <strain evidence="8">36N120E</strain>
    </source>
</reference>
<dbReference type="EMBL" id="LDAU01000049">
    <property type="protein sequence ID" value="KRX09475.1"/>
    <property type="molecule type" value="Genomic_DNA"/>
</dbReference>
<evidence type="ECO:0000313" key="8">
    <source>
        <dbReference type="EMBL" id="KRX09475.1"/>
    </source>
</evidence>
<comment type="caution">
    <text evidence="8">The sequence shown here is derived from an EMBL/GenBank/DDBJ whole genome shotgun (WGS) entry which is preliminary data.</text>
</comment>
<dbReference type="PANTHER" id="PTHR10340">
    <property type="entry name" value="SPHINGOMYELIN PHOSPHODIESTERASE"/>
    <property type="match status" value="1"/>
</dbReference>
<dbReference type="Gene3D" id="2.60.120.10">
    <property type="entry name" value="Jelly Rolls"/>
    <property type="match status" value="1"/>
</dbReference>
<dbReference type="InterPro" id="IPR029052">
    <property type="entry name" value="Metallo-depent_PP-like"/>
</dbReference>
<dbReference type="PANTHER" id="PTHR10340:SF57">
    <property type="entry name" value="METALLOPHOS DOMAIN-CONTAINING PROTEIN"/>
    <property type="match status" value="1"/>
</dbReference>
<feature type="domain" description="Saposin B-type" evidence="7">
    <location>
        <begin position="871"/>
        <end position="953"/>
    </location>
</feature>
<dbReference type="CDD" id="cd00842">
    <property type="entry name" value="MPP_ASMase"/>
    <property type="match status" value="1"/>
</dbReference>
<feature type="region of interest" description="Disordered" evidence="6">
    <location>
        <begin position="315"/>
        <end position="349"/>
    </location>
</feature>
<dbReference type="InterPro" id="IPR008139">
    <property type="entry name" value="SaposinB_dom"/>
</dbReference>
<accession>A0A0V0R4S1</accession>
<evidence type="ECO:0000313" key="9">
    <source>
        <dbReference type="Proteomes" id="UP000054937"/>
    </source>
</evidence>
<evidence type="ECO:0000256" key="4">
    <source>
        <dbReference type="ARBA" id="ARBA00023295"/>
    </source>
</evidence>
<keyword evidence="1" id="KW-0378">Hydrolase</keyword>
<dbReference type="InterPro" id="IPR004843">
    <property type="entry name" value="Calcineurin-like_PHP"/>
</dbReference>
<keyword evidence="4" id="KW-0326">Glycosidase</keyword>
<dbReference type="Pfam" id="PF00149">
    <property type="entry name" value="Metallophos"/>
    <property type="match status" value="1"/>
</dbReference>
<dbReference type="OrthoDB" id="282828at2759"/>
<keyword evidence="5" id="KW-0175">Coiled coil</keyword>
<organism evidence="8 9">
    <name type="scientific">Pseudocohnilembus persalinus</name>
    <name type="common">Ciliate</name>
    <dbReference type="NCBI Taxonomy" id="266149"/>
    <lineage>
        <taxon>Eukaryota</taxon>
        <taxon>Sar</taxon>
        <taxon>Alveolata</taxon>
        <taxon>Ciliophora</taxon>
        <taxon>Intramacronucleata</taxon>
        <taxon>Oligohymenophorea</taxon>
        <taxon>Scuticociliatia</taxon>
        <taxon>Philasterida</taxon>
        <taxon>Pseudocohnilembidae</taxon>
        <taxon>Pseudocohnilembus</taxon>
    </lineage>
</organism>
<dbReference type="GO" id="GO:0016798">
    <property type="term" value="F:hydrolase activity, acting on glycosyl bonds"/>
    <property type="evidence" value="ECO:0007669"/>
    <property type="project" value="UniProtKB-KW"/>
</dbReference>
<keyword evidence="3" id="KW-0325">Glycoprotein</keyword>
<dbReference type="SUPFAM" id="SSF56300">
    <property type="entry name" value="Metallo-dependent phosphatases"/>
    <property type="match status" value="1"/>
</dbReference>
<name>A0A0V0R4S1_PSEPJ</name>
<dbReference type="InterPro" id="IPR011001">
    <property type="entry name" value="Saposin-like"/>
</dbReference>
<keyword evidence="2" id="KW-1015">Disulfide bond</keyword>
<dbReference type="InParanoid" id="A0A0V0R4S1"/>
<feature type="coiled-coil region" evidence="5">
    <location>
        <begin position="676"/>
        <end position="706"/>
    </location>
</feature>
<dbReference type="InterPro" id="IPR018490">
    <property type="entry name" value="cNMP-bd_dom_sf"/>
</dbReference>
<dbReference type="SUPFAM" id="SSF47862">
    <property type="entry name" value="Saposin"/>
    <property type="match status" value="1"/>
</dbReference>
<sequence>MKLGKLIGKLDIFDFEKVKGFENYFIQDIKIQQGSPEVIFAKLDKFTKDSYPLGIYIVKQGQIALIQEQSQKNMNKLIQKKNYMEKNDSKINFQNKEQQQSTSILQNRVELVQLGKNQIVGYEELVMGQNRRKYSLISKSSETEVFMINLHDCGQEIFRKSKIFKQIIKNFQDRLFFYEQKQDNIVLHLSQFKDYLNLSEDKKFQYQISKEYYQKQKDQQQLFNRTLNIEQFADIQNNQKDEYIEHVKVRNIQNQQNGGFNFMQSKSNHFNKILEKKLQNEEIKDEKLKKKKQNKSQTQQTSPDYFFYINQISKLNAPNSNPQRSQSVKSRPQQIINNNKKSSSPREYQNTKIEQQNYYKEQKKQKQNDFLKKFDHINNMQIIRENKMQNKKIQFLNRQHQNQTNGNFSQDIENNSVNFQMQKQEIQNSNELNSELYKELLKVHILKQRSKKKQRVFRDSQQIKNMEFFLNQVGRNSITGSSINQKEYDEFTQKKQKKQETPKFLPKEEANYKLIRNIVNQIDQYKAEDFLYDKQYDINDDQVQLSQDLIKNYFTQYYIYNQDFETEKYQKNNDKYNSTGKKMQNETIFTPQKTINYQRNVNKKLMSQTFAFHNKNKFQCMENSKNKVNFNLDQNFKSNPLFSLENSPKLNSEKSEYQAHNTNNNSLGPSLIKMNYVDAQQQKNEYKNKNNNKNQLNQSLKTTYNQSQYENTRANTLDTNYIGKQFLNNSNNIEIARRQNFDFNNIQLKRKYKKSISNNSQRKQYVNSYKQDKEQIQQNKQQKNNQYLKPTLIQLQQQQKKVLGAVKIKGVFALFCFSQQCGEIDILRSKIDQIELVDEFLNVIKDQFSQFIDIANQDAYRQKGSFEQGQSSLECTACRIAVQKIKRRSDLVEKLEEMIIDKTNDICVKYLLPYEVCHGVLSEQVPVIVESIWAHYVNEDFICPLKKYCDPVYEKIDIDELVKEILSDKPKQEPLIPTQKSTFKFIHWADIHTDFEYQVGAKVECEQIYDCCRETSGKAAAGEQGAEYWGSLAVCDVPNRTFQQMVQFVKKYLKNKVDFAIWTGDNTSHNVWAQSPLDNIANTVDQTAYITKELTDFQVYPIFGNHEGYPVNIFDYEQGSESEYKSLWSNLWSHWIDENAKEQLKNHGFYEQVVNSQKKLKVIALNTQSCESLNFYLIKNPTDPANMLQYLREALYKAEEEGYGVYLFYHVPSNGGCYNNYATVFSALVDRFSYTIRGQFSAHTHADELDIFYDKDGEAVNINWVAPSFTTFSNRNPSFRVFEADSETLQIVNVHQYRLDLNYWNHFTDSNTQLLWENAYDMVSEYKLENIYDYKNLDLLRRKVGSDLKTYNKYMFNYWNVFDQQIKSQVYGSSLY</sequence>
<feature type="coiled-coil region" evidence="5">
    <location>
        <begin position="271"/>
        <end position="300"/>
    </location>
</feature>
<evidence type="ECO:0000256" key="3">
    <source>
        <dbReference type="ARBA" id="ARBA00023180"/>
    </source>
</evidence>
<evidence type="ECO:0000256" key="2">
    <source>
        <dbReference type="ARBA" id="ARBA00023157"/>
    </source>
</evidence>
<evidence type="ECO:0000256" key="1">
    <source>
        <dbReference type="ARBA" id="ARBA00022801"/>
    </source>
</evidence>
<proteinExistence type="predicted"/>
<dbReference type="InterPro" id="IPR041805">
    <property type="entry name" value="ASMase/PPN1_MPP"/>
</dbReference>
<dbReference type="PROSITE" id="PS50015">
    <property type="entry name" value="SAP_B"/>
    <property type="match status" value="1"/>
</dbReference>
<gene>
    <name evidence="8" type="ORF">PPERSA_00754</name>
</gene>
<dbReference type="Proteomes" id="UP000054937">
    <property type="component" value="Unassembled WGS sequence"/>
</dbReference>